<dbReference type="BioCyc" id="SENT588858:STM14_RS14365-MONOMER"/>
<proteinExistence type="predicted"/>
<reference evidence="1 2" key="1">
    <citation type="journal article" date="2010" name="J. Bacteriol.">
        <title>Short-term signatures of evolutionary change in the Salmonella enterica serovar typhimurium 14028 genome.</title>
        <authorList>
            <person name="Jarvik T."/>
            <person name="Smillie C."/>
            <person name="Groisman E.A."/>
            <person name="Ochman H."/>
        </authorList>
    </citation>
    <scope>NUCLEOTIDE SEQUENCE [LARGE SCALE GENOMIC DNA]</scope>
    <source>
        <strain evidence="2">14028s / SGSC 2262</strain>
    </source>
</reference>
<evidence type="ECO:0000313" key="2">
    <source>
        <dbReference type="Proteomes" id="UP000002695"/>
    </source>
</evidence>
<protein>
    <submittedName>
        <fullName evidence="1">Phage replication protein P</fullName>
    </submittedName>
</protein>
<gene>
    <name evidence="1" type="ordered locus">STM14_3213</name>
</gene>
<dbReference type="Pfam" id="PF06992">
    <property type="entry name" value="Phage_lambda_P"/>
    <property type="match status" value="1"/>
</dbReference>
<name>A0A0F6B551_SALT1</name>
<dbReference type="Proteomes" id="UP000002695">
    <property type="component" value="Chromosome"/>
</dbReference>
<dbReference type="HOGENOM" id="CLU_079822_0_0_6"/>
<dbReference type="PATRIC" id="fig|588858.6.peg.2985"/>
<evidence type="ECO:0000313" key="1">
    <source>
        <dbReference type="EMBL" id="ACY89642.1"/>
    </source>
</evidence>
<organism evidence="1 2">
    <name type="scientific">Salmonella typhimurium (strain 14028s / SGSC 2262)</name>
    <dbReference type="NCBI Taxonomy" id="588858"/>
    <lineage>
        <taxon>Bacteria</taxon>
        <taxon>Pseudomonadati</taxon>
        <taxon>Pseudomonadota</taxon>
        <taxon>Gammaproteobacteria</taxon>
        <taxon>Enterobacterales</taxon>
        <taxon>Enterobacteriaceae</taxon>
        <taxon>Salmonella</taxon>
    </lineage>
</organism>
<sequence>MKPELYRAINNRDGAAMASIAGGNPEHGRVVNSDAERLVDALFMQLKQIFPAATQTNLRSDADERVAKQQWIAAFSENGIRTRKQLSAGMQKARSSQSPFWPSPGQFISWCREGSGALGVSVDDIMGEYWRWRKLVFRYPTSEQFPWRDKNPLYYHVCLELRRRGTEGQLSEKELIRAAGDILHDWEKRALAGKPIPPVCRALSAPSRDRGPTPAELLMAKYKQRKDAGLI</sequence>
<dbReference type="GO" id="GO:0006270">
    <property type="term" value="P:DNA replication initiation"/>
    <property type="evidence" value="ECO:0007669"/>
    <property type="project" value="InterPro"/>
</dbReference>
<dbReference type="RefSeq" id="WP_000801764.1">
    <property type="nucleotide sequence ID" value="NC_016856.1"/>
</dbReference>
<dbReference type="InterPro" id="IPR009731">
    <property type="entry name" value="P-like"/>
</dbReference>
<dbReference type="AlphaFoldDB" id="A0A0F6B551"/>
<dbReference type="KEGG" id="seo:STM14_3213"/>
<dbReference type="EMBL" id="CP001363">
    <property type="protein sequence ID" value="ACY89642.1"/>
    <property type="molecule type" value="Genomic_DNA"/>
</dbReference>
<keyword evidence="2" id="KW-1185">Reference proteome</keyword>
<accession>A0A0F6B551</accession>